<feature type="domain" description="YDG" evidence="10">
    <location>
        <begin position="209"/>
        <end position="355"/>
    </location>
</feature>
<keyword evidence="5" id="KW-0137">Centromere</keyword>
<dbReference type="InterPro" id="IPR051357">
    <property type="entry name" value="H3K9_HMTase_SUVAR3-9"/>
</dbReference>
<gene>
    <name evidence="11" type="ORF">HID58_065233</name>
</gene>
<evidence type="ECO:0000256" key="5">
    <source>
        <dbReference type="ARBA" id="ARBA00023328"/>
    </source>
</evidence>
<dbReference type="InterPro" id="IPR001214">
    <property type="entry name" value="SET_dom"/>
</dbReference>
<feature type="region of interest" description="Disordered" evidence="7">
    <location>
        <begin position="1"/>
        <end position="84"/>
    </location>
</feature>
<feature type="domain" description="SET" evidence="8">
    <location>
        <begin position="730"/>
        <end position="864"/>
    </location>
</feature>
<dbReference type="InterPro" id="IPR046341">
    <property type="entry name" value="SET_dom_sf"/>
</dbReference>
<dbReference type="InterPro" id="IPR017956">
    <property type="entry name" value="AT_hook_DNA-bd_motif"/>
</dbReference>
<dbReference type="SMART" id="SM00317">
    <property type="entry name" value="SET"/>
    <property type="match status" value="1"/>
</dbReference>
<evidence type="ECO:0000256" key="6">
    <source>
        <dbReference type="PROSITE-ProRule" id="PRU00358"/>
    </source>
</evidence>
<evidence type="ECO:0000313" key="11">
    <source>
        <dbReference type="EMBL" id="KAH0877839.1"/>
    </source>
</evidence>
<dbReference type="SMART" id="SM00468">
    <property type="entry name" value="PreSET"/>
    <property type="match status" value="1"/>
</dbReference>
<evidence type="ECO:0000256" key="3">
    <source>
        <dbReference type="ARBA" id="ARBA00022853"/>
    </source>
</evidence>
<dbReference type="Gene3D" id="2.30.280.10">
    <property type="entry name" value="SRA-YDG"/>
    <property type="match status" value="1"/>
</dbReference>
<proteinExistence type="predicted"/>
<feature type="domain" description="SET" evidence="8">
    <location>
        <begin position="501"/>
        <end position="638"/>
    </location>
</feature>
<keyword evidence="12" id="KW-1185">Reference proteome</keyword>
<evidence type="ECO:0000259" key="10">
    <source>
        <dbReference type="PROSITE" id="PS51015"/>
    </source>
</evidence>
<keyword evidence="3" id="KW-0156">Chromatin regulator</keyword>
<dbReference type="PROSITE" id="PS51575">
    <property type="entry name" value="SAM_MT43_SUVAR39_2"/>
    <property type="match status" value="1"/>
</dbReference>
<evidence type="ECO:0000313" key="12">
    <source>
        <dbReference type="Proteomes" id="UP000824890"/>
    </source>
</evidence>
<dbReference type="InterPro" id="IPR025794">
    <property type="entry name" value="H3-K9-MeTrfase_plant"/>
</dbReference>
<dbReference type="Pfam" id="PF02182">
    <property type="entry name" value="SAD_SRA"/>
    <property type="match status" value="1"/>
</dbReference>
<feature type="non-terminal residue" evidence="11">
    <location>
        <position position="1"/>
    </location>
</feature>
<dbReference type="InterPro" id="IPR007728">
    <property type="entry name" value="Pre-SET_dom"/>
</dbReference>
<dbReference type="Pfam" id="PF05033">
    <property type="entry name" value="Pre-SET"/>
    <property type="match status" value="1"/>
</dbReference>
<feature type="domain" description="Pre-SET" evidence="9">
    <location>
        <begin position="434"/>
        <end position="498"/>
    </location>
</feature>
<dbReference type="InterPro" id="IPR003105">
    <property type="entry name" value="SRA_YDG"/>
</dbReference>
<keyword evidence="2" id="KW-0158">Chromosome</keyword>
<sequence length="1044" mass="117413">ENYNTPTPSQPLLLATPLSFVPPSDESNTVDLGPIKRGRGRPKGSKNSKPSMKKLETSHPNNEVVVSGQNDETHNNTSLSPHPPLVATNLQAIVPYDHSENNSLADDDAAPSSDAIKRGRGRPKGSSVKKLKPNNPDDKMVIFCPSFDSMITEEEKENGNEELVDSVRMRFNAVCRRLGHVSSEKAVVTTAFSIFNKQGVRTNKKKRVGPVPGVKPGDIFYFWGEMCLVGLHTQMPAGIDYLLTKDGAAEGLTTSVVTSVGHYNDRTDELHTLVYTGQGGTCKDGKPRDQELTRGNLALVASQKKGNEVRVIRGVEDPSDKKGKVYIYDGLYVVTHYWIEKGTTGFNEFKFNLVRQQDKPPGFATWKLAEELMKCGSSNQLRKGFVFGDISLGLEALPVPIVNEVDENDKEWPLDFNYRVSSKNLSMIIVPNHQSTGCNNTCKGGQSCGDPMCSCIQRNGGQLQYDNRILLYRRPMIYECSDLCACPADCKNRLTQSGLKLRLEVFKTKSCGWGLRSWEPIRAGTFICELVGTAKGRDEIEEDDEYVFDTSRVYKTFRWNYEPELVGEDCWDQVSEVYKLRSEILVSARAFGNVSRFMNHSCLANPVEYEKDGQPLVHIAFFAKRHIPPLTELRYDYGMSYDTGEIDEGGSRVKGLACVVRKIVVVLLSEDGQPSVRIAFFAKRHIPPLTELRYDYEISYDTGEVEEDGSMVFRGGTMNRNLWVKTVGMKPLKMANQPSVCIAFFAKRHIPPLTELRDNYGMYYNTGEVDEDGSMVFRDTSRVYKNFRLSYEPELVGEDCWDEFSEVYKFRSEILVMRERLVTCSANVMWQPVEFEKDGQPLVRIAFFAKRHIPPLTEVRYDYGMSYDTGEVDEDGSMIFRGFTFAIDESTPTEATPFSYLIPSFADNDNHQMENISSPTSQVVTPLQSPIKRGRGRCNGMSYDTGEVDEDGNMIFRGKSLKGDEPEEGMEDQDEFFIEDFDAAACVRHDIFVKTPQILRALCFMQLVTGLGSSDHSRSSLSLLLSYTKDNGCFNFVKNKREGI</sequence>
<dbReference type="Pfam" id="PF00856">
    <property type="entry name" value="SET"/>
    <property type="match status" value="1"/>
</dbReference>
<evidence type="ECO:0000256" key="4">
    <source>
        <dbReference type="ARBA" id="ARBA00023242"/>
    </source>
</evidence>
<evidence type="ECO:0000259" key="9">
    <source>
        <dbReference type="PROSITE" id="PS50867"/>
    </source>
</evidence>
<organism evidence="11 12">
    <name type="scientific">Brassica napus</name>
    <name type="common">Rape</name>
    <dbReference type="NCBI Taxonomy" id="3708"/>
    <lineage>
        <taxon>Eukaryota</taxon>
        <taxon>Viridiplantae</taxon>
        <taxon>Streptophyta</taxon>
        <taxon>Embryophyta</taxon>
        <taxon>Tracheophyta</taxon>
        <taxon>Spermatophyta</taxon>
        <taxon>Magnoliopsida</taxon>
        <taxon>eudicotyledons</taxon>
        <taxon>Gunneridae</taxon>
        <taxon>Pentapetalae</taxon>
        <taxon>rosids</taxon>
        <taxon>malvids</taxon>
        <taxon>Brassicales</taxon>
        <taxon>Brassicaceae</taxon>
        <taxon>Brassiceae</taxon>
        <taxon>Brassica</taxon>
    </lineage>
</organism>
<dbReference type="PANTHER" id="PTHR45660">
    <property type="entry name" value="HISTONE-LYSINE N-METHYLTRANSFERASE SETMAR"/>
    <property type="match status" value="1"/>
</dbReference>
<dbReference type="InterPro" id="IPR036987">
    <property type="entry name" value="SRA-YDG_sf"/>
</dbReference>
<accession>A0ABQ7ZCJ6</accession>
<dbReference type="SUPFAM" id="SSF82199">
    <property type="entry name" value="SET domain"/>
    <property type="match status" value="2"/>
</dbReference>
<dbReference type="Gene3D" id="2.170.270.10">
    <property type="entry name" value="SET domain"/>
    <property type="match status" value="2"/>
</dbReference>
<dbReference type="PROSITE" id="PS50867">
    <property type="entry name" value="PRE_SET"/>
    <property type="match status" value="1"/>
</dbReference>
<protein>
    <submittedName>
        <fullName evidence="11">Uncharacterized protein</fullName>
    </submittedName>
</protein>
<dbReference type="EMBL" id="JAGKQM010000015">
    <property type="protein sequence ID" value="KAH0877839.1"/>
    <property type="molecule type" value="Genomic_DNA"/>
</dbReference>
<evidence type="ECO:0000256" key="7">
    <source>
        <dbReference type="SAM" id="MobiDB-lite"/>
    </source>
</evidence>
<dbReference type="PROSITE" id="PS51015">
    <property type="entry name" value="YDG"/>
    <property type="match status" value="1"/>
</dbReference>
<dbReference type="PANTHER" id="PTHR45660:SF50">
    <property type="entry name" value="SET DOMAIN-CONTAINING PROTEIN"/>
    <property type="match status" value="1"/>
</dbReference>
<feature type="compositionally biased region" description="Polar residues" evidence="7">
    <location>
        <begin position="67"/>
        <end position="80"/>
    </location>
</feature>
<evidence type="ECO:0000256" key="1">
    <source>
        <dbReference type="ARBA" id="ARBA00004584"/>
    </source>
</evidence>
<dbReference type="PROSITE" id="PS50280">
    <property type="entry name" value="SET"/>
    <property type="match status" value="2"/>
</dbReference>
<feature type="compositionally biased region" description="Basic residues" evidence="7">
    <location>
        <begin position="118"/>
        <end position="132"/>
    </location>
</feature>
<comment type="subcellular location">
    <subcellularLocation>
        <location evidence="1">Chromosome</location>
        <location evidence="1">Centromere</location>
    </subcellularLocation>
    <subcellularLocation>
        <location evidence="6">Nucleus</location>
    </subcellularLocation>
</comment>
<comment type="caution">
    <text evidence="11">The sequence shown here is derived from an EMBL/GenBank/DDBJ whole genome shotgun (WGS) entry which is preliminary data.</text>
</comment>
<feature type="compositionally biased region" description="Basic residues" evidence="7">
    <location>
        <begin position="36"/>
        <end position="46"/>
    </location>
</feature>
<dbReference type="SMART" id="SM00384">
    <property type="entry name" value="AT_hook"/>
    <property type="match status" value="2"/>
</dbReference>
<dbReference type="SMART" id="SM00466">
    <property type="entry name" value="SRA"/>
    <property type="match status" value="1"/>
</dbReference>
<dbReference type="SUPFAM" id="SSF88697">
    <property type="entry name" value="PUA domain-like"/>
    <property type="match status" value="1"/>
</dbReference>
<evidence type="ECO:0000259" key="8">
    <source>
        <dbReference type="PROSITE" id="PS50280"/>
    </source>
</evidence>
<dbReference type="Proteomes" id="UP000824890">
    <property type="component" value="Unassembled WGS sequence"/>
</dbReference>
<reference evidence="11 12" key="1">
    <citation type="submission" date="2021-05" db="EMBL/GenBank/DDBJ databases">
        <title>Genome Assembly of Synthetic Allotetraploid Brassica napus Reveals Homoeologous Exchanges between Subgenomes.</title>
        <authorList>
            <person name="Davis J.T."/>
        </authorList>
    </citation>
    <scope>NUCLEOTIDE SEQUENCE [LARGE SCALE GENOMIC DNA]</scope>
    <source>
        <strain evidence="12">cv. Da-Ae</strain>
        <tissue evidence="11">Seedling</tissue>
    </source>
</reference>
<dbReference type="InterPro" id="IPR015947">
    <property type="entry name" value="PUA-like_sf"/>
</dbReference>
<keyword evidence="4 6" id="KW-0539">Nucleus</keyword>
<evidence type="ECO:0000256" key="2">
    <source>
        <dbReference type="ARBA" id="ARBA00022454"/>
    </source>
</evidence>
<feature type="region of interest" description="Disordered" evidence="7">
    <location>
        <begin position="99"/>
        <end position="137"/>
    </location>
</feature>
<name>A0ABQ7ZCJ6_BRANA</name>